<dbReference type="Proteomes" id="UP000077069">
    <property type="component" value="Unassembled WGS sequence"/>
</dbReference>
<organism evidence="2 3">
    <name type="scientific">Paraphaeosphaeria sporulosa</name>
    <dbReference type="NCBI Taxonomy" id="1460663"/>
    <lineage>
        <taxon>Eukaryota</taxon>
        <taxon>Fungi</taxon>
        <taxon>Dikarya</taxon>
        <taxon>Ascomycota</taxon>
        <taxon>Pezizomycotina</taxon>
        <taxon>Dothideomycetes</taxon>
        <taxon>Pleosporomycetidae</taxon>
        <taxon>Pleosporales</taxon>
        <taxon>Massarineae</taxon>
        <taxon>Didymosphaeriaceae</taxon>
        <taxon>Paraphaeosphaeria</taxon>
    </lineage>
</organism>
<keyword evidence="1" id="KW-0472">Membrane</keyword>
<dbReference type="AlphaFoldDB" id="A0A177C0R2"/>
<evidence type="ECO:0000313" key="3">
    <source>
        <dbReference type="Proteomes" id="UP000077069"/>
    </source>
</evidence>
<sequence length="74" mass="8404">MKSHQFYYLHIGLYALHYACPGSWLVNTSTKVADGAIQLCHLNYHYGFLASALAFIALYWAFPSAKVDEFVTQE</sequence>
<gene>
    <name evidence="2" type="ORF">CC84DRAFT_190634</name>
</gene>
<evidence type="ECO:0000313" key="2">
    <source>
        <dbReference type="EMBL" id="OAG01384.1"/>
    </source>
</evidence>
<feature type="transmembrane region" description="Helical" evidence="1">
    <location>
        <begin position="7"/>
        <end position="24"/>
    </location>
</feature>
<reference evidence="2 3" key="1">
    <citation type="submission" date="2016-05" db="EMBL/GenBank/DDBJ databases">
        <title>Comparative analysis of secretome profiles of manganese(II)-oxidizing ascomycete fungi.</title>
        <authorList>
            <consortium name="DOE Joint Genome Institute"/>
            <person name="Zeiner C.A."/>
            <person name="Purvine S.O."/>
            <person name="Zink E.M."/>
            <person name="Wu S."/>
            <person name="Pasa-Tolic L."/>
            <person name="Chaput D.L."/>
            <person name="Haridas S."/>
            <person name="Grigoriev I.V."/>
            <person name="Santelli C.M."/>
            <person name="Hansel C.M."/>
        </authorList>
    </citation>
    <scope>NUCLEOTIDE SEQUENCE [LARGE SCALE GENOMIC DNA]</scope>
    <source>
        <strain evidence="2 3">AP3s5-JAC2a</strain>
    </source>
</reference>
<evidence type="ECO:0000256" key="1">
    <source>
        <dbReference type="SAM" id="Phobius"/>
    </source>
</evidence>
<accession>A0A177C0R2</accession>
<proteinExistence type="predicted"/>
<keyword evidence="3" id="KW-1185">Reference proteome</keyword>
<dbReference type="EMBL" id="KV441557">
    <property type="protein sequence ID" value="OAG01384.1"/>
    <property type="molecule type" value="Genomic_DNA"/>
</dbReference>
<dbReference type="InParanoid" id="A0A177C0R2"/>
<dbReference type="RefSeq" id="XP_018031749.1">
    <property type="nucleotide sequence ID" value="XM_018185533.1"/>
</dbReference>
<feature type="transmembrane region" description="Helical" evidence="1">
    <location>
        <begin position="44"/>
        <end position="62"/>
    </location>
</feature>
<dbReference type="GeneID" id="28769019"/>
<protein>
    <submittedName>
        <fullName evidence="2">Uncharacterized protein</fullName>
    </submittedName>
</protein>
<keyword evidence="1" id="KW-0812">Transmembrane</keyword>
<name>A0A177C0R2_9PLEO</name>
<keyword evidence="1" id="KW-1133">Transmembrane helix</keyword>